<evidence type="ECO:0000313" key="3">
    <source>
        <dbReference type="Proteomes" id="UP001583177"/>
    </source>
</evidence>
<protein>
    <submittedName>
        <fullName evidence="2">Uncharacterized protein</fullName>
    </submittedName>
</protein>
<sequence>MFTIPANRSHNGGKRVRLDPLNSSNQQNGSHKGLLERLNSDGDEITNPPTATAHTEPRHVDMTAAFFGKQRRPVQQIRDEMAPPPPRPVQQQPCPRPCRQDVQHHERQRQPVITELQVAKDLREELAGNIATESSHLYSAGLTELSDVYKTLKGLMASTDTEDDRVLALVESNHKTMAKSLSEIPIRSRHQDETNPSCRTFPIGEEVASVNDHVEILETQVKQLWDAWEAADQEVQAKVAEMTATVDPPMGQSGHIKDVQVSLAREMKVFDTEAESIIEESHEEARTCEKEFGKKIHGAMSALLQQYLLED</sequence>
<keyword evidence="3" id="KW-1185">Reference proteome</keyword>
<feature type="compositionally biased region" description="Polar residues" evidence="1">
    <location>
        <begin position="1"/>
        <end position="10"/>
    </location>
</feature>
<reference evidence="2 3" key="1">
    <citation type="journal article" date="2024" name="IMA Fungus">
        <title>IMA Genome - F19 : A genome assembly and annotation guide to empower mycologists, including annotated draft genome sequences of Ceratocystis pirilliformis, Diaporthe australafricana, Fusarium ophioides, Paecilomyces lecythidis, and Sporothrix stenoceras.</title>
        <authorList>
            <person name="Aylward J."/>
            <person name="Wilson A.M."/>
            <person name="Visagie C.M."/>
            <person name="Spraker J."/>
            <person name="Barnes I."/>
            <person name="Buitendag C."/>
            <person name="Ceriani C."/>
            <person name="Del Mar Angel L."/>
            <person name="du Plessis D."/>
            <person name="Fuchs T."/>
            <person name="Gasser K."/>
            <person name="Kramer D."/>
            <person name="Li W."/>
            <person name="Munsamy K."/>
            <person name="Piso A."/>
            <person name="Price J.L."/>
            <person name="Sonnekus B."/>
            <person name="Thomas C."/>
            <person name="van der Nest A."/>
            <person name="van Dijk A."/>
            <person name="van Heerden A."/>
            <person name="van Vuuren N."/>
            <person name="Yilmaz N."/>
            <person name="Duong T.A."/>
            <person name="van der Merwe N.A."/>
            <person name="Wingfield M.J."/>
            <person name="Wingfield B.D."/>
        </authorList>
    </citation>
    <scope>NUCLEOTIDE SEQUENCE [LARGE SCALE GENOMIC DNA]</scope>
    <source>
        <strain evidence="2 3">CMW 18300</strain>
    </source>
</reference>
<dbReference type="EMBL" id="JAWRVE010000065">
    <property type="protein sequence ID" value="KAL1864870.1"/>
    <property type="molecule type" value="Genomic_DNA"/>
</dbReference>
<evidence type="ECO:0000256" key="1">
    <source>
        <dbReference type="SAM" id="MobiDB-lite"/>
    </source>
</evidence>
<accession>A0ABR3WN64</accession>
<dbReference type="Proteomes" id="UP001583177">
    <property type="component" value="Unassembled WGS sequence"/>
</dbReference>
<feature type="region of interest" description="Disordered" evidence="1">
    <location>
        <begin position="1"/>
        <end position="58"/>
    </location>
</feature>
<feature type="compositionally biased region" description="Polar residues" evidence="1">
    <location>
        <begin position="21"/>
        <end position="30"/>
    </location>
</feature>
<name>A0ABR3WN64_9PEZI</name>
<comment type="caution">
    <text evidence="2">The sequence shown here is derived from an EMBL/GenBank/DDBJ whole genome shotgun (WGS) entry which is preliminary data.</text>
</comment>
<proteinExistence type="predicted"/>
<evidence type="ECO:0000313" key="2">
    <source>
        <dbReference type="EMBL" id="KAL1864870.1"/>
    </source>
</evidence>
<organism evidence="2 3">
    <name type="scientific">Diaporthe australafricana</name>
    <dbReference type="NCBI Taxonomy" id="127596"/>
    <lineage>
        <taxon>Eukaryota</taxon>
        <taxon>Fungi</taxon>
        <taxon>Dikarya</taxon>
        <taxon>Ascomycota</taxon>
        <taxon>Pezizomycotina</taxon>
        <taxon>Sordariomycetes</taxon>
        <taxon>Sordariomycetidae</taxon>
        <taxon>Diaporthales</taxon>
        <taxon>Diaporthaceae</taxon>
        <taxon>Diaporthe</taxon>
    </lineage>
</organism>
<gene>
    <name evidence="2" type="ORF">Daus18300_007437</name>
</gene>